<accession>A0A427Y1J0</accession>
<comment type="caution">
    <text evidence="1">The sequence shown here is derived from an EMBL/GenBank/DDBJ whole genome shotgun (WGS) entry which is preliminary data.</text>
</comment>
<proteinExistence type="predicted"/>
<dbReference type="Proteomes" id="UP000279236">
    <property type="component" value="Unassembled WGS sequence"/>
</dbReference>
<gene>
    <name evidence="1" type="ORF">EHS24_006454</name>
</gene>
<dbReference type="AlphaFoldDB" id="A0A427Y1J0"/>
<dbReference type="RefSeq" id="XP_028478358.1">
    <property type="nucleotide sequence ID" value="XM_028621906.1"/>
</dbReference>
<dbReference type="GeneID" id="39590997"/>
<sequence>MSAQKAAGRRRQAAASPWALAPRVTIDHTAFPHIMDMIISYTTHKAWLLLRQTSRAFRDRMEARMCYHVQITEDHGFCFPAVKKSQRKHMRIPCLRLEPPFLERTVNLLSQYLRVLDDNADMVRDRTEPDVFTDYIPPFDPAVAFCRLRLVRRDVGRLKIHVPKCVWWGRLPAAFAPDHDRTHDWFNFLSTGTLSLESSFASRAQVFHYDYDKRSVVFPPEDLVIIPGWDDAETFVFIFTEHRRKRFAFGTDDSSRDRHDELVEADMKKYAQLAGAQCGRLPGDVELDQIASLIGVPDALRMPEPVKLIIVGLEELIDTAALRLDDSEEEMNASPHELLYSQLEAHCEVEVGLTSSEAATFLERITFMSHEDYAAHVGYEQYRLETSRIARAEPSAHHFPFQ</sequence>
<dbReference type="EMBL" id="RSCE01000003">
    <property type="protein sequence ID" value="RSH84910.1"/>
    <property type="molecule type" value="Genomic_DNA"/>
</dbReference>
<protein>
    <submittedName>
        <fullName evidence="1">Uncharacterized protein</fullName>
    </submittedName>
</protein>
<name>A0A427Y1J0_9TREE</name>
<evidence type="ECO:0000313" key="2">
    <source>
        <dbReference type="Proteomes" id="UP000279236"/>
    </source>
</evidence>
<reference evidence="1 2" key="1">
    <citation type="submission" date="2018-11" db="EMBL/GenBank/DDBJ databases">
        <title>Genome sequence of Apiotrichum porosum DSM 27194.</title>
        <authorList>
            <person name="Aliyu H."/>
            <person name="Gorte O."/>
            <person name="Ochsenreither K."/>
        </authorList>
    </citation>
    <scope>NUCLEOTIDE SEQUENCE [LARGE SCALE GENOMIC DNA]</scope>
    <source>
        <strain evidence="1 2">DSM 27194</strain>
    </source>
</reference>
<evidence type="ECO:0000313" key="1">
    <source>
        <dbReference type="EMBL" id="RSH84910.1"/>
    </source>
</evidence>
<keyword evidence="2" id="KW-1185">Reference proteome</keyword>
<organism evidence="1 2">
    <name type="scientific">Apiotrichum porosum</name>
    <dbReference type="NCBI Taxonomy" id="105984"/>
    <lineage>
        <taxon>Eukaryota</taxon>
        <taxon>Fungi</taxon>
        <taxon>Dikarya</taxon>
        <taxon>Basidiomycota</taxon>
        <taxon>Agaricomycotina</taxon>
        <taxon>Tremellomycetes</taxon>
        <taxon>Trichosporonales</taxon>
        <taxon>Trichosporonaceae</taxon>
        <taxon>Apiotrichum</taxon>
    </lineage>
</organism>